<gene>
    <name evidence="2" type="ORF">CSOL1703_00001701</name>
</gene>
<evidence type="ECO:0000313" key="2">
    <source>
        <dbReference type="EMBL" id="CAH0049743.1"/>
    </source>
</evidence>
<dbReference type="EMBL" id="CABFOC020000035">
    <property type="protein sequence ID" value="CAH0049743.1"/>
    <property type="molecule type" value="Genomic_DNA"/>
</dbReference>
<evidence type="ECO:0000256" key="1">
    <source>
        <dbReference type="SAM" id="MobiDB-lite"/>
    </source>
</evidence>
<name>A0A9N9Z614_9HYPO</name>
<proteinExistence type="predicted"/>
<accession>A0A9N9Z614</accession>
<protein>
    <submittedName>
        <fullName evidence="2">Uncharacterized protein</fullName>
    </submittedName>
</protein>
<dbReference type="OrthoDB" id="5140299at2759"/>
<dbReference type="AlphaFoldDB" id="A0A9N9Z614"/>
<evidence type="ECO:0000313" key="3">
    <source>
        <dbReference type="Proteomes" id="UP000775872"/>
    </source>
</evidence>
<comment type="caution">
    <text evidence="2">The sequence shown here is derived from an EMBL/GenBank/DDBJ whole genome shotgun (WGS) entry which is preliminary data.</text>
</comment>
<reference evidence="2 3" key="2">
    <citation type="submission" date="2021-10" db="EMBL/GenBank/DDBJ databases">
        <authorList>
            <person name="Piombo E."/>
        </authorList>
    </citation>
    <scope>NUCLEOTIDE SEQUENCE [LARGE SCALE GENOMIC DNA]</scope>
</reference>
<dbReference type="Proteomes" id="UP000775872">
    <property type="component" value="Unassembled WGS sequence"/>
</dbReference>
<sequence>MPCEEATRSTDLSTRTTALKHDTSSSSACGSEEAETNGEEEWLAEARPYLFGCGYKEFTERHRCGYRVCNDCFQQQMMTYILELVENGIRSEDGEPSLLARRQHLSLLRQAGKPRYGDLGEDWQTPGEVCAQDPTWPGYPAPLNDGMVKVEDPELLVNPAPVAYRAAPGMMDDIYDGPFVDGGQFEPAPTQLLQQQQVLYPGQAEPYLYQNPGPSFQPTGLEDPGMFAIDPQLLDWQQSEPQLLEFFMQPAPAPIEAAPTGDPGPCVEDVRDTASADFLNWEASVEAQAGGHDPAFTHLLEEAVSGGDVGSHMWNQDVVWGASGYYS</sequence>
<keyword evidence="3" id="KW-1185">Reference proteome</keyword>
<feature type="region of interest" description="Disordered" evidence="1">
    <location>
        <begin position="1"/>
        <end position="40"/>
    </location>
</feature>
<organism evidence="2 3">
    <name type="scientific">Clonostachys solani</name>
    <dbReference type="NCBI Taxonomy" id="160281"/>
    <lineage>
        <taxon>Eukaryota</taxon>
        <taxon>Fungi</taxon>
        <taxon>Dikarya</taxon>
        <taxon>Ascomycota</taxon>
        <taxon>Pezizomycotina</taxon>
        <taxon>Sordariomycetes</taxon>
        <taxon>Hypocreomycetidae</taxon>
        <taxon>Hypocreales</taxon>
        <taxon>Bionectriaceae</taxon>
        <taxon>Clonostachys</taxon>
    </lineage>
</organism>
<reference evidence="3" key="1">
    <citation type="submission" date="2019-06" db="EMBL/GenBank/DDBJ databases">
        <authorList>
            <person name="Broberg M."/>
        </authorList>
    </citation>
    <scope>NUCLEOTIDE SEQUENCE [LARGE SCALE GENOMIC DNA]</scope>
</reference>